<dbReference type="InterPro" id="IPR024756">
    <property type="entry name" value="PCDO_beta_N"/>
</dbReference>
<name>A0A4S4FN31_9MICO</name>
<comment type="caution">
    <text evidence="6">The sequence shown here is derived from an EMBL/GenBank/DDBJ whole genome shotgun (WGS) entry which is preliminary data.</text>
</comment>
<reference evidence="6 7" key="1">
    <citation type="submission" date="2019-04" db="EMBL/GenBank/DDBJ databases">
        <authorList>
            <person name="Jiang L."/>
        </authorList>
    </citation>
    <scope>NUCLEOTIDE SEQUENCE [LARGE SCALE GENOMIC DNA]</scope>
    <source>
        <strain evidence="6 7">YIM 131853</strain>
    </source>
</reference>
<accession>A0A4S4FN31</accession>
<dbReference type="GO" id="GO:0008199">
    <property type="term" value="F:ferric iron binding"/>
    <property type="evidence" value="ECO:0007669"/>
    <property type="project" value="InterPro"/>
</dbReference>
<dbReference type="RefSeq" id="WP_136426788.1">
    <property type="nucleotide sequence ID" value="NZ_SSSM01000003.1"/>
</dbReference>
<dbReference type="PROSITE" id="PS00083">
    <property type="entry name" value="INTRADIOL_DIOXYGENAS"/>
    <property type="match status" value="1"/>
</dbReference>
<keyword evidence="2 6" id="KW-0223">Dioxygenase</keyword>
<dbReference type="GO" id="GO:0018578">
    <property type="term" value="F:protocatechuate 3,4-dioxygenase activity"/>
    <property type="evidence" value="ECO:0007669"/>
    <property type="project" value="UniProtKB-EC"/>
</dbReference>
<dbReference type="Proteomes" id="UP000309133">
    <property type="component" value="Unassembled WGS sequence"/>
</dbReference>
<dbReference type="Pfam" id="PF00775">
    <property type="entry name" value="Dioxygenase_C"/>
    <property type="match status" value="1"/>
</dbReference>
<dbReference type="OrthoDB" id="9805815at2"/>
<dbReference type="PANTHER" id="PTHR33711">
    <property type="entry name" value="DIOXYGENASE, PUTATIVE (AFU_ORTHOLOGUE AFUA_2G02910)-RELATED"/>
    <property type="match status" value="1"/>
</dbReference>
<sequence>MTDTSNSSNDAAAAQDTADENSAAPLPPGVPTQEQISAEIAESHARSARDHRPGENAHPLRDFAPYRSAVLRHPTHELVKVDPEEIELASPAFGHSDVSEDENDLTIQHAGEPLGERIVVTGHVLDGEGRPVANQLVEVWQANSSGRYVHKRDQHPAPLDPNFTGVGRTITGADGSYRFVTIKPGPYPWRNHRNAWRPAHIHFSLFGQAFTQRLITQMYFPGDPLFALDPIYQSIPDQQTRDGLISTYDHGVTVPEWATGYRWDIVLTGATATWRESDHEEDHA</sequence>
<dbReference type="EC" id="1.13.11.3" evidence="6"/>
<organism evidence="6 7">
    <name type="scientific">Naasia lichenicola</name>
    <dbReference type="NCBI Taxonomy" id="2565933"/>
    <lineage>
        <taxon>Bacteria</taxon>
        <taxon>Bacillati</taxon>
        <taxon>Actinomycetota</taxon>
        <taxon>Actinomycetes</taxon>
        <taxon>Micrococcales</taxon>
        <taxon>Microbacteriaceae</taxon>
        <taxon>Naasia</taxon>
    </lineage>
</organism>
<dbReference type="InterPro" id="IPR050770">
    <property type="entry name" value="Intradiol_RC_Dioxygenase"/>
</dbReference>
<evidence type="ECO:0000313" key="6">
    <source>
        <dbReference type="EMBL" id="THG31668.1"/>
    </source>
</evidence>
<evidence type="ECO:0000256" key="1">
    <source>
        <dbReference type="ARBA" id="ARBA00007825"/>
    </source>
</evidence>
<evidence type="ECO:0000256" key="4">
    <source>
        <dbReference type="SAM" id="MobiDB-lite"/>
    </source>
</evidence>
<feature type="region of interest" description="Disordered" evidence="4">
    <location>
        <begin position="1"/>
        <end position="61"/>
    </location>
</feature>
<feature type="domain" description="Intradiol ring-cleavage dioxygenases" evidence="5">
    <location>
        <begin position="120"/>
        <end position="148"/>
    </location>
</feature>
<evidence type="ECO:0000259" key="5">
    <source>
        <dbReference type="PROSITE" id="PS00083"/>
    </source>
</evidence>
<dbReference type="PANTHER" id="PTHR33711:SF10">
    <property type="entry name" value="INTRADIOL RING-CLEAVAGE DIOXYGENASES DOMAIN-CONTAINING PROTEIN"/>
    <property type="match status" value="1"/>
</dbReference>
<keyword evidence="7" id="KW-1185">Reference proteome</keyword>
<dbReference type="Pfam" id="PF12391">
    <property type="entry name" value="PCDO_beta_N"/>
    <property type="match status" value="1"/>
</dbReference>
<dbReference type="InterPro" id="IPR000627">
    <property type="entry name" value="Intradiol_dOase_C"/>
</dbReference>
<gene>
    <name evidence="6" type="primary">pcaH</name>
    <name evidence="6" type="ORF">E6C64_06255</name>
</gene>
<dbReference type="EMBL" id="SSSM01000003">
    <property type="protein sequence ID" value="THG31668.1"/>
    <property type="molecule type" value="Genomic_DNA"/>
</dbReference>
<proteinExistence type="inferred from homology"/>
<evidence type="ECO:0000313" key="7">
    <source>
        <dbReference type="Proteomes" id="UP000309133"/>
    </source>
</evidence>
<keyword evidence="3 6" id="KW-0560">Oxidoreductase</keyword>
<dbReference type="GO" id="GO:0019619">
    <property type="term" value="P:3,4-dihydroxybenzoate catabolic process"/>
    <property type="evidence" value="ECO:0007669"/>
    <property type="project" value="InterPro"/>
</dbReference>
<dbReference type="SUPFAM" id="SSF49482">
    <property type="entry name" value="Aromatic compound dioxygenase"/>
    <property type="match status" value="1"/>
</dbReference>
<dbReference type="AlphaFoldDB" id="A0A4S4FN31"/>
<feature type="compositionally biased region" description="Basic and acidic residues" evidence="4">
    <location>
        <begin position="41"/>
        <end position="61"/>
    </location>
</feature>
<comment type="similarity">
    <text evidence="1">Belongs to the intradiol ring-cleavage dioxygenase family.</text>
</comment>
<dbReference type="NCBIfam" id="TIGR02422">
    <property type="entry name" value="protocat_beta"/>
    <property type="match status" value="1"/>
</dbReference>
<protein>
    <submittedName>
        <fullName evidence="6">Protocatechuate 3,4-dioxygenase subunit beta</fullName>
        <ecNumber evidence="6">1.13.11.3</ecNumber>
    </submittedName>
</protein>
<feature type="compositionally biased region" description="Low complexity" evidence="4">
    <location>
        <begin position="1"/>
        <end position="24"/>
    </location>
</feature>
<dbReference type="InterPro" id="IPR012785">
    <property type="entry name" value="Protocat_dOase_b"/>
</dbReference>
<dbReference type="InterPro" id="IPR015889">
    <property type="entry name" value="Intradiol_dOase_core"/>
</dbReference>
<evidence type="ECO:0000256" key="2">
    <source>
        <dbReference type="ARBA" id="ARBA00022964"/>
    </source>
</evidence>
<dbReference type="Gene3D" id="2.60.130.10">
    <property type="entry name" value="Aromatic compound dioxygenase"/>
    <property type="match status" value="1"/>
</dbReference>
<evidence type="ECO:0000256" key="3">
    <source>
        <dbReference type="ARBA" id="ARBA00023002"/>
    </source>
</evidence>